<feature type="domain" description="Cysteine-rich transmembrane" evidence="5">
    <location>
        <begin position="68"/>
        <end position="100"/>
    </location>
</feature>
<comment type="subcellular location">
    <subcellularLocation>
        <location evidence="1">Membrane</location>
    </subcellularLocation>
</comment>
<evidence type="ECO:0000256" key="3">
    <source>
        <dbReference type="ARBA" id="ARBA00023136"/>
    </source>
</evidence>
<dbReference type="PANTHER" id="PTHR47564:SF1">
    <property type="entry name" value="CYSTEINE-RICH AND TRANSMEMBRANE DOMAIN-CONTAINING PROTEIN 1"/>
    <property type="match status" value="1"/>
</dbReference>
<sequence length="101" mass="11836">MSANEYYGDNKQQYQRPNVPPPSHDMNYNNTRGYPAQQQYYQPPLQQQPQYYQQPQPQYYQQPPPQQPIYVQQQAPQRGNEDCLTGCLAAMCLCCTLDMLL</sequence>
<evidence type="ECO:0000313" key="6">
    <source>
        <dbReference type="EMBL" id="KAK5781811.1"/>
    </source>
</evidence>
<reference evidence="7" key="1">
    <citation type="submission" date="2023-07" db="EMBL/GenBank/DDBJ databases">
        <title>A draft genome of Kazachstania heterogenica Y-27499.</title>
        <authorList>
            <person name="Donic C."/>
            <person name="Kralova J.S."/>
            <person name="Fidel L."/>
            <person name="Ben-Dor S."/>
            <person name="Jung S."/>
        </authorList>
    </citation>
    <scope>NUCLEOTIDE SEQUENCE [LARGE SCALE GENOMIC DNA]</scope>
    <source>
        <strain evidence="7">Y27499</strain>
    </source>
</reference>
<keyword evidence="7" id="KW-1185">Reference proteome</keyword>
<evidence type="ECO:0000256" key="4">
    <source>
        <dbReference type="SAM" id="MobiDB-lite"/>
    </source>
</evidence>
<dbReference type="InterPro" id="IPR028144">
    <property type="entry name" value="CYSTM_dom"/>
</dbReference>
<name>A0AAN8A9D8_9SACH</name>
<protein>
    <recommendedName>
        <fullName evidence="5">Cysteine-rich transmembrane domain-containing protein</fullName>
    </recommendedName>
</protein>
<keyword evidence="3" id="KW-0472">Membrane</keyword>
<dbReference type="PANTHER" id="PTHR47564">
    <property type="entry name" value="CYSTEINE-RICH AND TRANSMEMBRANE DOMAIN-CONTAINING PROTEIN 1"/>
    <property type="match status" value="1"/>
</dbReference>
<evidence type="ECO:0000313" key="7">
    <source>
        <dbReference type="Proteomes" id="UP001306508"/>
    </source>
</evidence>
<evidence type="ECO:0000256" key="1">
    <source>
        <dbReference type="ARBA" id="ARBA00004370"/>
    </source>
</evidence>
<dbReference type="InterPro" id="IPR043240">
    <property type="entry name" value="CYSTM1-like"/>
</dbReference>
<dbReference type="Pfam" id="PF12734">
    <property type="entry name" value="CYSTM"/>
    <property type="match status" value="1"/>
</dbReference>
<dbReference type="GO" id="GO:0016020">
    <property type="term" value="C:membrane"/>
    <property type="evidence" value="ECO:0007669"/>
    <property type="project" value="UniProtKB-SubCell"/>
</dbReference>
<dbReference type="AlphaFoldDB" id="A0AAN8A9D8"/>
<feature type="compositionally biased region" description="Low complexity" evidence="4">
    <location>
        <begin position="34"/>
        <end position="61"/>
    </location>
</feature>
<evidence type="ECO:0000259" key="5">
    <source>
        <dbReference type="Pfam" id="PF12734"/>
    </source>
</evidence>
<dbReference type="Proteomes" id="UP001306508">
    <property type="component" value="Unassembled WGS sequence"/>
</dbReference>
<accession>A0AAN8A9D8</accession>
<comment type="similarity">
    <text evidence="2">Belongs to the CYSTM1 family.</text>
</comment>
<comment type="caution">
    <text evidence="6">The sequence shown here is derived from an EMBL/GenBank/DDBJ whole genome shotgun (WGS) entry which is preliminary data.</text>
</comment>
<gene>
    <name evidence="6" type="ORF">RI543_000712</name>
</gene>
<dbReference type="EMBL" id="JAWIZZ010000029">
    <property type="protein sequence ID" value="KAK5781811.1"/>
    <property type="molecule type" value="Genomic_DNA"/>
</dbReference>
<organism evidence="6 7">
    <name type="scientific">Arxiozyma heterogenica</name>
    <dbReference type="NCBI Taxonomy" id="278026"/>
    <lineage>
        <taxon>Eukaryota</taxon>
        <taxon>Fungi</taxon>
        <taxon>Dikarya</taxon>
        <taxon>Ascomycota</taxon>
        <taxon>Saccharomycotina</taxon>
        <taxon>Saccharomycetes</taxon>
        <taxon>Saccharomycetales</taxon>
        <taxon>Saccharomycetaceae</taxon>
        <taxon>Arxiozyma</taxon>
    </lineage>
</organism>
<evidence type="ECO:0000256" key="2">
    <source>
        <dbReference type="ARBA" id="ARBA00009444"/>
    </source>
</evidence>
<feature type="region of interest" description="Disordered" evidence="4">
    <location>
        <begin position="1"/>
        <end position="75"/>
    </location>
</feature>
<proteinExistence type="inferred from homology"/>